<keyword evidence="2" id="KW-1185">Reference proteome</keyword>
<dbReference type="AlphaFoldDB" id="A0A923RVZ6"/>
<reference evidence="1" key="1">
    <citation type="submission" date="2020-08" db="EMBL/GenBank/DDBJ databases">
        <title>Genome public.</title>
        <authorList>
            <person name="Liu C."/>
            <person name="Sun Q."/>
        </authorList>
    </citation>
    <scope>NUCLEOTIDE SEQUENCE</scope>
    <source>
        <strain evidence="1">NSJ-28</strain>
    </source>
</reference>
<dbReference type="Pfam" id="PF18742">
    <property type="entry name" value="DpnII-MboI"/>
    <property type="match status" value="1"/>
</dbReference>
<dbReference type="Proteomes" id="UP000606499">
    <property type="component" value="Unassembled WGS sequence"/>
</dbReference>
<dbReference type="RefSeq" id="WP_186949922.1">
    <property type="nucleotide sequence ID" value="NZ_JACOPL010000006.1"/>
</dbReference>
<evidence type="ECO:0000313" key="2">
    <source>
        <dbReference type="Proteomes" id="UP000606499"/>
    </source>
</evidence>
<name>A0A923RVZ6_9FIRM</name>
<dbReference type="EMBL" id="JACOPL010000006">
    <property type="protein sequence ID" value="MBC5725443.1"/>
    <property type="molecule type" value="Genomic_DNA"/>
</dbReference>
<gene>
    <name evidence="1" type="ORF">H8S45_08215</name>
</gene>
<protein>
    <submittedName>
        <fullName evidence="1">Uncharacterized protein</fullName>
    </submittedName>
</protein>
<sequence length="262" mass="30397">MESIEIIKIRLTGIIGCIDEYTSEPTITAIIKSLSKALSENEFNIILFSCKEIEKWYQKNISNILSNEFVLNHDVHRENIHLIREIINNLETNQDCYKQELNLSKNSSKLTGLTDAAIGNILNRFHQVVIQLRDRYDNRETLDVADEYDVQDLLHTLLTLYCDDIRPEEWTPSYAGTSSRQDFLLKNEKIVIETKKTRKGLNNKELANELIIDIARYKAHPDCKKLVCFVYDPDSRIKNPRGFENDLSKDADDLSVMVYIRP</sequence>
<evidence type="ECO:0000313" key="1">
    <source>
        <dbReference type="EMBL" id="MBC5725443.1"/>
    </source>
</evidence>
<organism evidence="1 2">
    <name type="scientific">Agathobaculum faecis</name>
    <dbReference type="NCBI Taxonomy" id="2763013"/>
    <lineage>
        <taxon>Bacteria</taxon>
        <taxon>Bacillati</taxon>
        <taxon>Bacillota</taxon>
        <taxon>Clostridia</taxon>
        <taxon>Eubacteriales</taxon>
        <taxon>Butyricicoccaceae</taxon>
        <taxon>Agathobaculum</taxon>
    </lineage>
</organism>
<accession>A0A923RVZ6</accession>
<comment type="caution">
    <text evidence="1">The sequence shown here is derived from an EMBL/GenBank/DDBJ whole genome shotgun (WGS) entry which is preliminary data.</text>
</comment>
<proteinExistence type="predicted"/>